<sequence>MTGTTATKMCVLLATFVVLLATLTEMANTMDLPYSEDENLPFGVMERPGGSHGAWQRRTVDILLEALTLLREEMDKPMGEDAQQVVKKGNSHYLFWRTPVITSRSLSEESSRKRSN</sequence>
<evidence type="ECO:0000313" key="2">
    <source>
        <dbReference type="Proteomes" id="UP000694845"/>
    </source>
</evidence>
<protein>
    <submittedName>
        <fullName evidence="3">Uncharacterized protein LOC110982700</fullName>
    </submittedName>
</protein>
<gene>
    <name evidence="3" type="primary">LOC110982700</name>
</gene>
<dbReference type="RefSeq" id="XP_022097011.1">
    <property type="nucleotide sequence ID" value="XM_022241319.1"/>
</dbReference>
<name>A0A8B7Z0S1_ACAPL</name>
<proteinExistence type="predicted"/>
<organism evidence="2 3">
    <name type="scientific">Acanthaster planci</name>
    <name type="common">Crown-of-thorns starfish</name>
    <dbReference type="NCBI Taxonomy" id="133434"/>
    <lineage>
        <taxon>Eukaryota</taxon>
        <taxon>Metazoa</taxon>
        <taxon>Echinodermata</taxon>
        <taxon>Eleutherozoa</taxon>
        <taxon>Asterozoa</taxon>
        <taxon>Asteroidea</taxon>
        <taxon>Valvatacea</taxon>
        <taxon>Valvatida</taxon>
        <taxon>Acanthasteridae</taxon>
        <taxon>Acanthaster</taxon>
    </lineage>
</organism>
<feature type="chain" id="PRO_5034465438" evidence="1">
    <location>
        <begin position="30"/>
        <end position="116"/>
    </location>
</feature>
<dbReference type="AlphaFoldDB" id="A0A8B7Z0S1"/>
<evidence type="ECO:0000256" key="1">
    <source>
        <dbReference type="SAM" id="SignalP"/>
    </source>
</evidence>
<dbReference type="KEGG" id="aplc:110982700"/>
<dbReference type="Proteomes" id="UP000694845">
    <property type="component" value="Unplaced"/>
</dbReference>
<dbReference type="OMA" id="TEMANTM"/>
<accession>A0A8B7Z0S1</accession>
<feature type="signal peptide" evidence="1">
    <location>
        <begin position="1"/>
        <end position="29"/>
    </location>
</feature>
<evidence type="ECO:0000313" key="3">
    <source>
        <dbReference type="RefSeq" id="XP_022097011.1"/>
    </source>
</evidence>
<dbReference type="GeneID" id="110982700"/>
<keyword evidence="2" id="KW-1185">Reference proteome</keyword>
<keyword evidence="1" id="KW-0732">Signal</keyword>
<reference evidence="3" key="1">
    <citation type="submission" date="2025-08" db="UniProtKB">
        <authorList>
            <consortium name="RefSeq"/>
        </authorList>
    </citation>
    <scope>IDENTIFICATION</scope>
</reference>